<organism evidence="3 4">
    <name type="scientific">Pholiota conissans</name>
    <dbReference type="NCBI Taxonomy" id="109636"/>
    <lineage>
        <taxon>Eukaryota</taxon>
        <taxon>Fungi</taxon>
        <taxon>Dikarya</taxon>
        <taxon>Basidiomycota</taxon>
        <taxon>Agaricomycotina</taxon>
        <taxon>Agaricomycetes</taxon>
        <taxon>Agaricomycetidae</taxon>
        <taxon>Agaricales</taxon>
        <taxon>Agaricineae</taxon>
        <taxon>Strophariaceae</taxon>
        <taxon>Pholiota</taxon>
    </lineage>
</organism>
<dbReference type="Proteomes" id="UP000807469">
    <property type="component" value="Unassembled WGS sequence"/>
</dbReference>
<reference evidence="3" key="1">
    <citation type="submission" date="2020-11" db="EMBL/GenBank/DDBJ databases">
        <authorList>
            <consortium name="DOE Joint Genome Institute"/>
            <person name="Ahrendt S."/>
            <person name="Riley R."/>
            <person name="Andreopoulos W."/>
            <person name="Labutti K."/>
            <person name="Pangilinan J."/>
            <person name="Ruiz-Duenas F.J."/>
            <person name="Barrasa J.M."/>
            <person name="Sanchez-Garcia M."/>
            <person name="Camarero S."/>
            <person name="Miyauchi S."/>
            <person name="Serrano A."/>
            <person name="Linde D."/>
            <person name="Babiker R."/>
            <person name="Drula E."/>
            <person name="Ayuso-Fernandez I."/>
            <person name="Pacheco R."/>
            <person name="Padilla G."/>
            <person name="Ferreira P."/>
            <person name="Barriuso J."/>
            <person name="Kellner H."/>
            <person name="Castanera R."/>
            <person name="Alfaro M."/>
            <person name="Ramirez L."/>
            <person name="Pisabarro A.G."/>
            <person name="Kuo A."/>
            <person name="Tritt A."/>
            <person name="Lipzen A."/>
            <person name="He G."/>
            <person name="Yan M."/>
            <person name="Ng V."/>
            <person name="Cullen D."/>
            <person name="Martin F."/>
            <person name="Rosso M.-N."/>
            <person name="Henrissat B."/>
            <person name="Hibbett D."/>
            <person name="Martinez A.T."/>
            <person name="Grigoriev I.V."/>
        </authorList>
    </citation>
    <scope>NUCLEOTIDE SEQUENCE</scope>
    <source>
        <strain evidence="3">CIRM-BRFM 674</strain>
    </source>
</reference>
<feature type="transmembrane region" description="Helical" evidence="2">
    <location>
        <begin position="194"/>
        <end position="218"/>
    </location>
</feature>
<name>A0A9P5YT84_9AGAR</name>
<feature type="compositionally biased region" description="Basic residues" evidence="1">
    <location>
        <begin position="605"/>
        <end position="621"/>
    </location>
</feature>
<feature type="compositionally biased region" description="Low complexity" evidence="1">
    <location>
        <begin position="571"/>
        <end position="582"/>
    </location>
</feature>
<feature type="compositionally biased region" description="Low complexity" evidence="1">
    <location>
        <begin position="622"/>
        <end position="634"/>
    </location>
</feature>
<evidence type="ECO:0000313" key="3">
    <source>
        <dbReference type="EMBL" id="KAF9473330.1"/>
    </source>
</evidence>
<protein>
    <submittedName>
        <fullName evidence="3">Uncharacterized protein</fullName>
    </submittedName>
</protein>
<feature type="compositionally biased region" description="Low complexity" evidence="1">
    <location>
        <begin position="645"/>
        <end position="660"/>
    </location>
</feature>
<gene>
    <name evidence="3" type="ORF">BDN70DRAFT_899864</name>
</gene>
<dbReference type="AlphaFoldDB" id="A0A9P5YT84"/>
<keyword evidence="2" id="KW-0472">Membrane</keyword>
<evidence type="ECO:0000256" key="2">
    <source>
        <dbReference type="SAM" id="Phobius"/>
    </source>
</evidence>
<evidence type="ECO:0000313" key="4">
    <source>
        <dbReference type="Proteomes" id="UP000807469"/>
    </source>
</evidence>
<keyword evidence="2" id="KW-1133">Transmembrane helix</keyword>
<accession>A0A9P5YT84</accession>
<keyword evidence="2" id="KW-0812">Transmembrane</keyword>
<keyword evidence="4" id="KW-1185">Reference proteome</keyword>
<evidence type="ECO:0000256" key="1">
    <source>
        <dbReference type="SAM" id="MobiDB-lite"/>
    </source>
</evidence>
<proteinExistence type="predicted"/>
<comment type="caution">
    <text evidence="3">The sequence shown here is derived from an EMBL/GenBank/DDBJ whole genome shotgun (WGS) entry which is preliminary data.</text>
</comment>
<dbReference type="EMBL" id="MU155452">
    <property type="protein sequence ID" value="KAF9473330.1"/>
    <property type="molecule type" value="Genomic_DNA"/>
</dbReference>
<sequence>MSNRNNPHLQEMVPLASFLYALAIGLAALTQVQAYDKFTLYMPDPTDPALKTPTATVPVDDVVPIKIGGDGATFYQVTQVATAYALGGLTTTFSEPTYVVVNFKEGSSTYHLAQTTTTTFAGHVVNLVQDISCGPADGDNLKCVEKDQISINGSTPTTTTMSFIASKRPIYTISNIMPPLPTDFSGAISVTPHMAAMSLFIGIFTGVTYALIVGWATVEIFSRCSSSMSRTKIQQSGLEIDPYRLIHHTTYLPLDAWFRDSCDSRALDGVRGERGRGRGIQQRIPVTSLPFSHASARWAAICEALCTHLSPLYASDGVLRVVPRMPVHSTVIATSALEATRYHQRSGLALYALAAMKVCAAVTICALNEPAFAVFNDMQMQAAWQCVDYENNRPANPFNHRFTYSKHSKRQSLQEIHYTLSYPKKARNEAHSLVELVELSIHLVVEIVRLNLGLGVIERRFVIKLGINLIVVQPCRINEGRVVCELSIVLGLGGVEVGILSPELVVERLCIVIEDLSIRVYLIFDLAATAAAAPGTATPSAASAAPGTVAPAAAAPSTAAPAATSAAATATWAAPSGARAPAWNPSTRNPPGRSPSGRNPCGRRVPGRRPAWRRVPGRCKPGRSVSGRSPSGRGPPRRDPPGRDPPATTATAARAATSTATAPRLGADIVGVLGEVDVGRSEVNFRLSEVRIERGVVAWCGEVVPVDSSVGRERIASFNPEGGQCERIRRREGDEHAYEFREMHISTCMIECHILRVPDCNHFR</sequence>
<feature type="region of interest" description="Disordered" evidence="1">
    <location>
        <begin position="571"/>
        <end position="660"/>
    </location>
</feature>